<dbReference type="PROSITE" id="PS51916">
    <property type="entry name" value="DEUBAD"/>
    <property type="match status" value="1"/>
</dbReference>
<feature type="domain" description="Pru" evidence="10">
    <location>
        <begin position="18"/>
        <end position="131"/>
    </location>
</feature>
<dbReference type="CTD" id="31433"/>
<dbReference type="Pfam" id="PF16550">
    <property type="entry name" value="RPN13_C"/>
    <property type="match status" value="1"/>
</dbReference>
<dbReference type="AlphaFoldDB" id="A0A6J2U3U6"/>
<dbReference type="PROSITE" id="PS51917">
    <property type="entry name" value="PRU"/>
    <property type="match status" value="1"/>
</dbReference>
<dbReference type="GO" id="GO:0070628">
    <property type="term" value="F:proteasome binding"/>
    <property type="evidence" value="ECO:0007669"/>
    <property type="project" value="TreeGrafter"/>
</dbReference>
<dbReference type="RefSeq" id="XP_030382143.1">
    <property type="nucleotide sequence ID" value="XM_030526283.1"/>
</dbReference>
<sequence>MAGNMEGVLNPLLPVDTERFGILLEFKAGRMNIAGKMVEPDTRKGSVFIRRTDDNNIHFCWRDRISGMVELDLLVSPRMLEFRRVEQCKTGRVYVLKFIQSTRRLFFWMQEPTHDLDDAYCARINELLALAESNVEMPSSDAVCTAHEHLRGGSEGVPGVQQIRSFMHSFSHEQMAQLWSSQPMTSSATSLAMPDPAAMTFIDHSEPWMTDVESQGQYQQQPVRHGVDFCGAFRALSAPAVASVLTIPSARHALAKKLPVSQSANAQELAAEIEEHARSPQFYEALGQFSWAFQAGLMGPVMEQFGLSPTAVQAAYDGDLEQFLLSFGDDDVDTVGEVEIGTEMMQ</sequence>
<evidence type="ECO:0000256" key="2">
    <source>
        <dbReference type="ARBA" id="ARBA00004496"/>
    </source>
</evidence>
<dbReference type="GO" id="GO:0008541">
    <property type="term" value="C:proteasome regulatory particle, lid subcomplex"/>
    <property type="evidence" value="ECO:0007669"/>
    <property type="project" value="TreeGrafter"/>
</dbReference>
<dbReference type="OrthoDB" id="340431at2759"/>
<dbReference type="RefSeq" id="XP_030382142.1">
    <property type="nucleotide sequence ID" value="XM_030526282.1"/>
</dbReference>
<accession>A0A6J2U3U6</accession>
<keyword evidence="6" id="KW-0539">Nucleus</keyword>
<reference evidence="12 13" key="1">
    <citation type="submission" date="2025-04" db="UniProtKB">
        <authorList>
            <consortium name="RefSeq"/>
        </authorList>
    </citation>
    <scope>IDENTIFICATION</scope>
    <source>
        <strain evidence="12 13">11010-0011.00</strain>
        <tissue evidence="12 13">Whole body</tissue>
    </source>
</reference>
<protein>
    <recommendedName>
        <fullName evidence="8">Proteasomal ubiquitin receptor ADRM1 homolog</fullName>
    </recommendedName>
</protein>
<dbReference type="PANTHER" id="PTHR12225">
    <property type="entry name" value="ADHESION REGULATING MOLECULE 1 110 KDA CELL MEMBRANE GLYCOPROTEIN"/>
    <property type="match status" value="1"/>
</dbReference>
<evidence type="ECO:0000256" key="6">
    <source>
        <dbReference type="ARBA" id="ARBA00023242"/>
    </source>
</evidence>
<dbReference type="Proteomes" id="UP000504634">
    <property type="component" value="Unplaced"/>
</dbReference>
<dbReference type="Gene3D" id="1.10.2020.20">
    <property type="match status" value="1"/>
</dbReference>
<evidence type="ECO:0000259" key="9">
    <source>
        <dbReference type="PROSITE" id="PS51916"/>
    </source>
</evidence>
<dbReference type="GO" id="GO:0005634">
    <property type="term" value="C:nucleus"/>
    <property type="evidence" value="ECO:0007669"/>
    <property type="project" value="UniProtKB-SubCell"/>
</dbReference>
<dbReference type="InterPro" id="IPR006773">
    <property type="entry name" value="Rpn13/ADRM1"/>
</dbReference>
<evidence type="ECO:0000256" key="3">
    <source>
        <dbReference type="ARBA" id="ARBA00009216"/>
    </source>
</evidence>
<evidence type="ECO:0000313" key="11">
    <source>
        <dbReference type="Proteomes" id="UP000504634"/>
    </source>
</evidence>
<dbReference type="GO" id="GO:0061133">
    <property type="term" value="F:endopeptidase activator activity"/>
    <property type="evidence" value="ECO:0007669"/>
    <property type="project" value="TreeGrafter"/>
</dbReference>
<dbReference type="PANTHER" id="PTHR12225:SF0">
    <property type="entry name" value="PROTEASOMAL UBIQUITIN RECEPTOR ADRM1"/>
    <property type="match status" value="1"/>
</dbReference>
<dbReference type="InterPro" id="IPR044868">
    <property type="entry name" value="Rpn13/ADRM1_Pru"/>
</dbReference>
<evidence type="ECO:0000256" key="4">
    <source>
        <dbReference type="ARBA" id="ARBA00022490"/>
    </source>
</evidence>
<dbReference type="InterPro" id="IPR038633">
    <property type="entry name" value="Rpn13/ADRM1_Pru_sf"/>
</dbReference>
<evidence type="ECO:0000313" key="13">
    <source>
        <dbReference type="RefSeq" id="XP_030382143.1"/>
    </source>
</evidence>
<dbReference type="InterPro" id="IPR032368">
    <property type="entry name" value="RPN13_DEUBAD"/>
</dbReference>
<proteinExistence type="inferred from homology"/>
<organism evidence="11 13">
    <name type="scientific">Drosophila lebanonensis</name>
    <name type="common">Fruit fly</name>
    <name type="synonym">Scaptodrosophila lebanonensis</name>
    <dbReference type="NCBI Taxonomy" id="7225"/>
    <lineage>
        <taxon>Eukaryota</taxon>
        <taxon>Metazoa</taxon>
        <taxon>Ecdysozoa</taxon>
        <taxon>Arthropoda</taxon>
        <taxon>Hexapoda</taxon>
        <taxon>Insecta</taxon>
        <taxon>Pterygota</taxon>
        <taxon>Neoptera</taxon>
        <taxon>Endopterygota</taxon>
        <taxon>Diptera</taxon>
        <taxon>Brachycera</taxon>
        <taxon>Muscomorpha</taxon>
        <taxon>Ephydroidea</taxon>
        <taxon>Drosophilidae</taxon>
        <taxon>Scaptodrosophila</taxon>
    </lineage>
</organism>
<dbReference type="InterPro" id="IPR044867">
    <property type="entry name" value="DEUBAD_dom"/>
</dbReference>
<name>A0A6J2U3U6_DROLE</name>
<comment type="similarity">
    <text evidence="3">Belongs to the ADRM1 family.</text>
</comment>
<comment type="function">
    <text evidence="7">May function as a proteasomal ubiquitin receptor. May promote the deubiquitinating activity associated with the 26S proteasome.</text>
</comment>
<keyword evidence="12 13" id="KW-0675">Receptor</keyword>
<feature type="domain" description="DEUBAD" evidence="9">
    <location>
        <begin position="219"/>
        <end position="337"/>
    </location>
</feature>
<keyword evidence="4" id="KW-0963">Cytoplasm</keyword>
<comment type="subcellular location">
    <subcellularLocation>
        <location evidence="2">Cytoplasm</location>
    </subcellularLocation>
    <subcellularLocation>
        <location evidence="1">Nucleus</location>
    </subcellularLocation>
</comment>
<dbReference type="Gene3D" id="2.30.29.70">
    <property type="entry name" value="Proteasomal ubiquitin receptor Rpn13/ADRM1"/>
    <property type="match status" value="1"/>
</dbReference>
<dbReference type="CDD" id="cd13314">
    <property type="entry name" value="PH_Rpn13"/>
    <property type="match status" value="1"/>
</dbReference>
<evidence type="ECO:0000256" key="5">
    <source>
        <dbReference type="ARBA" id="ARBA00022942"/>
    </source>
</evidence>
<dbReference type="GeneID" id="115629747"/>
<evidence type="ECO:0000256" key="7">
    <source>
        <dbReference type="ARBA" id="ARBA00054744"/>
    </source>
</evidence>
<evidence type="ECO:0000256" key="1">
    <source>
        <dbReference type="ARBA" id="ARBA00004123"/>
    </source>
</evidence>
<gene>
    <name evidence="12 13" type="primary">LOC115629747</name>
</gene>
<evidence type="ECO:0000256" key="8">
    <source>
        <dbReference type="ARBA" id="ARBA00070663"/>
    </source>
</evidence>
<keyword evidence="5" id="KW-0647">Proteasome</keyword>
<dbReference type="GO" id="GO:0005737">
    <property type="term" value="C:cytoplasm"/>
    <property type="evidence" value="ECO:0007669"/>
    <property type="project" value="UniProtKB-SubCell"/>
</dbReference>
<dbReference type="Pfam" id="PF04683">
    <property type="entry name" value="Rpn13_ADRM1_Pru"/>
    <property type="match status" value="1"/>
</dbReference>
<dbReference type="InterPro" id="IPR038108">
    <property type="entry name" value="RPN13_DEUBAD_sf"/>
</dbReference>
<evidence type="ECO:0000313" key="12">
    <source>
        <dbReference type="RefSeq" id="XP_030382142.1"/>
    </source>
</evidence>
<keyword evidence="11" id="KW-1185">Reference proteome</keyword>
<evidence type="ECO:0000259" key="10">
    <source>
        <dbReference type="PROSITE" id="PS51917"/>
    </source>
</evidence>
<dbReference type="FunFam" id="2.30.29.70:FF:000001">
    <property type="entry name" value="Proteasomal ubiquitin receptor ADRM1"/>
    <property type="match status" value="1"/>
</dbReference>